<reference evidence="7" key="1">
    <citation type="submission" date="2020-01" db="EMBL/GenBank/DDBJ databases">
        <title>Identification and distribution of gene clusters putatively required for synthesis of sphingolipid metabolism inhibitors in phylogenetically diverse species of the filamentous fungus Fusarium.</title>
        <authorList>
            <person name="Kim H.-S."/>
            <person name="Busman M."/>
            <person name="Brown D.W."/>
            <person name="Divon H."/>
            <person name="Uhlig S."/>
            <person name="Proctor R.H."/>
        </authorList>
    </citation>
    <scope>NUCLEOTIDE SEQUENCE</scope>
    <source>
        <strain evidence="7">NRRL 53441</strain>
    </source>
</reference>
<accession>A0A8H4JUJ3</accession>
<evidence type="ECO:0000256" key="4">
    <source>
        <dbReference type="SAM" id="MobiDB-lite"/>
    </source>
</evidence>
<feature type="repeat" description="ANK" evidence="3">
    <location>
        <begin position="1088"/>
        <end position="1120"/>
    </location>
</feature>
<evidence type="ECO:0000313" key="8">
    <source>
        <dbReference type="Proteomes" id="UP000605986"/>
    </source>
</evidence>
<dbReference type="PANTHER" id="PTHR24171">
    <property type="entry name" value="ANKYRIN REPEAT DOMAIN-CONTAINING PROTEIN 39-RELATED"/>
    <property type="match status" value="1"/>
</dbReference>
<dbReference type="InterPro" id="IPR056884">
    <property type="entry name" value="NPHP3-like_N"/>
</dbReference>
<feature type="domain" description="Nephrocystin 3-like N-terminal" evidence="6">
    <location>
        <begin position="377"/>
        <end position="533"/>
    </location>
</feature>
<gene>
    <name evidence="7" type="ORF">F53441_12817</name>
</gene>
<dbReference type="GO" id="GO:0009116">
    <property type="term" value="P:nucleoside metabolic process"/>
    <property type="evidence" value="ECO:0007669"/>
    <property type="project" value="InterPro"/>
</dbReference>
<dbReference type="Gene3D" id="1.25.40.20">
    <property type="entry name" value="Ankyrin repeat-containing domain"/>
    <property type="match status" value="3"/>
</dbReference>
<dbReference type="Gene3D" id="3.40.50.300">
    <property type="entry name" value="P-loop containing nucleotide triphosphate hydrolases"/>
    <property type="match status" value="1"/>
</dbReference>
<feature type="compositionally biased region" description="Basic and acidic residues" evidence="4">
    <location>
        <begin position="181"/>
        <end position="193"/>
    </location>
</feature>
<dbReference type="EMBL" id="JAADJG010000731">
    <property type="protein sequence ID" value="KAF4438371.1"/>
    <property type="molecule type" value="Genomic_DNA"/>
</dbReference>
<evidence type="ECO:0000259" key="5">
    <source>
        <dbReference type="Pfam" id="PF22939"/>
    </source>
</evidence>
<feature type="repeat" description="ANK" evidence="3">
    <location>
        <begin position="1022"/>
        <end position="1054"/>
    </location>
</feature>
<keyword evidence="1" id="KW-0677">Repeat</keyword>
<keyword evidence="2 3" id="KW-0040">ANK repeat</keyword>
<feature type="repeat" description="ANK" evidence="3">
    <location>
        <begin position="961"/>
        <end position="988"/>
    </location>
</feature>
<dbReference type="Gene3D" id="3.40.50.1580">
    <property type="entry name" value="Nucleoside phosphorylase domain"/>
    <property type="match status" value="1"/>
</dbReference>
<dbReference type="Pfam" id="PF12796">
    <property type="entry name" value="Ank_2"/>
    <property type="match status" value="4"/>
</dbReference>
<feature type="region of interest" description="Disordered" evidence="4">
    <location>
        <begin position="181"/>
        <end position="211"/>
    </location>
</feature>
<keyword evidence="8" id="KW-1185">Reference proteome</keyword>
<dbReference type="InterPro" id="IPR035994">
    <property type="entry name" value="Nucleoside_phosphorylase_sf"/>
</dbReference>
<evidence type="ECO:0008006" key="9">
    <source>
        <dbReference type="Google" id="ProtNLM"/>
    </source>
</evidence>
<feature type="repeat" description="ANK" evidence="3">
    <location>
        <begin position="1223"/>
        <end position="1252"/>
    </location>
</feature>
<dbReference type="GO" id="GO:0003824">
    <property type="term" value="F:catalytic activity"/>
    <property type="evidence" value="ECO:0007669"/>
    <property type="project" value="InterPro"/>
</dbReference>
<dbReference type="InterPro" id="IPR002110">
    <property type="entry name" value="Ankyrin_rpt"/>
</dbReference>
<dbReference type="InterPro" id="IPR036770">
    <property type="entry name" value="Ankyrin_rpt-contain_sf"/>
</dbReference>
<dbReference type="AlphaFoldDB" id="A0A8H4JUJ3"/>
<evidence type="ECO:0000256" key="2">
    <source>
        <dbReference type="ARBA" id="ARBA00023043"/>
    </source>
</evidence>
<dbReference type="SUPFAM" id="SSF52540">
    <property type="entry name" value="P-loop containing nucleoside triphosphate hydrolases"/>
    <property type="match status" value="1"/>
</dbReference>
<feature type="repeat" description="ANK" evidence="3">
    <location>
        <begin position="992"/>
        <end position="1021"/>
    </location>
</feature>
<dbReference type="SMART" id="SM00248">
    <property type="entry name" value="ANK"/>
    <property type="match status" value="13"/>
</dbReference>
<dbReference type="Pfam" id="PF13637">
    <property type="entry name" value="Ank_4"/>
    <property type="match status" value="1"/>
</dbReference>
<feature type="repeat" description="ANK" evidence="3">
    <location>
        <begin position="1126"/>
        <end position="1153"/>
    </location>
</feature>
<dbReference type="SUPFAM" id="SSF48403">
    <property type="entry name" value="Ankyrin repeat"/>
    <property type="match status" value="2"/>
</dbReference>
<dbReference type="InterPro" id="IPR054471">
    <property type="entry name" value="GPIID_WHD"/>
</dbReference>
<dbReference type="Proteomes" id="UP000605986">
    <property type="component" value="Unassembled WGS sequence"/>
</dbReference>
<sequence length="1252" mass="136301">MSNPQKYTVGWICAIATEYLAAQLFLDEEHEGPEFVSANDSNNYTLGKIGKHNVVIAVLPHGEYGISSAAGVAKDMLHSFPSVRFGLMVGIGGGAPTPEHDIRLGDVVVSASGHGKGGVFQYDFGKAVQGQEFQETGFLNQPPTILRTAVHGLLTQYKRKGHQIDKHIDDILVENPRLKKEFQRPESSTDRLYHSSKVHPPDDQSSCAKACGDDPSTLVVRSDRTEHEDNPAIHYGLIASSNRLMKDALTRDALATKKGVLCFEMEAAGLMNHFPCLVIRGICDYSDSHKNKEWQGFAAMMAAAYAKDLLHQIPPSKIEAEKPISEVLSSIESTGIETKHAVMSIASDHHFTKIERWLSPPDYSTNANLARKHRHPGTGAWLLNSPAFQEWKLGSRQHLWLYGLAGCGKTILSTTILDHLLQIDTHTTLAFFFDFNDARKQKLGDLLRSLAVQLYHTGNEAARRLDSLFTSHDDGRRQPDTNALSACVDTMVQMTERVVIVLDALDECTTRGELLDWINNTASSNAQLIVTGRPEADFQREIPDSFDELNCILLDKKAVNADIRSYVTATLENKRDFVKKELSPGILQEIRDKIGDRADGMFKWAACQLESLARCLTPAAVEEALESLPRDLNETYRRMVQNIPSEYKSSAIRLLQFLVHTKRPLTLPEAVEVIATEINQEPQGFNVKRRLFQAADILRYCPSLVIIAEVTNYAGTVEELHLAHFSVKEYLLKQAEFDLENASIIITRTCLTYLSDINNCSTIRSDFPMARYAAKYWTEYAVSAETSEDIVRITVSFLRDETTFQRWCRLYQADRSWTDEPGPARAPRLYYACLAGLVGAARDLTTEGADVNAQGGQYGNALQAASYSGNPEVVQLLLDKGADVNAQGGQYGNALYAASSEGKLEVVQLLLDGGADVNAQGGQYGNALQAASSEGKLEVVQLLLDGGADINAQGGWYGNTLQAASWKGNLEVVQLLLDKGADVNAQGGWYGNALQAASSEGNPEIVQLLLDRGADVNAQGGYYGNALQAASLNGNREIVQLLLDKGADVNAQGGQYGNALQAASYSGNLEVVQLLLDKGADVNVQGGEYGNTLQSASWKGNLEVMQLLLDKGADVNAQGGYYGNVLQTASYEGSLEVVQLLLDKGADVNARGGPYGNALQAASSRGNLEVMQLLLDKGADVNAQSGFYGNVLYAASWKGNPEIVQLLLDRGADVNAQGGPYGNALQAALFEGNREIVQLLLDNGADVNAQGG</sequence>
<dbReference type="OrthoDB" id="194358at2759"/>
<evidence type="ECO:0000313" key="7">
    <source>
        <dbReference type="EMBL" id="KAF4438371.1"/>
    </source>
</evidence>
<evidence type="ECO:0000256" key="1">
    <source>
        <dbReference type="ARBA" id="ARBA00022737"/>
    </source>
</evidence>
<dbReference type="Pfam" id="PF24883">
    <property type="entry name" value="NPHP3_N"/>
    <property type="match status" value="1"/>
</dbReference>
<organism evidence="7 8">
    <name type="scientific">Fusarium austroafricanum</name>
    <dbReference type="NCBI Taxonomy" id="2364996"/>
    <lineage>
        <taxon>Eukaryota</taxon>
        <taxon>Fungi</taxon>
        <taxon>Dikarya</taxon>
        <taxon>Ascomycota</taxon>
        <taxon>Pezizomycotina</taxon>
        <taxon>Sordariomycetes</taxon>
        <taxon>Hypocreomycetidae</taxon>
        <taxon>Hypocreales</taxon>
        <taxon>Nectriaceae</taxon>
        <taxon>Fusarium</taxon>
        <taxon>Fusarium concolor species complex</taxon>
    </lineage>
</organism>
<comment type="caution">
    <text evidence="7">The sequence shown here is derived from an EMBL/GenBank/DDBJ whole genome shotgun (WGS) entry which is preliminary data.</text>
</comment>
<name>A0A8H4JUJ3_9HYPO</name>
<dbReference type="PROSITE" id="PS50088">
    <property type="entry name" value="ANK_REPEAT"/>
    <property type="match status" value="12"/>
</dbReference>
<dbReference type="Pfam" id="PF22939">
    <property type="entry name" value="WHD_GPIID"/>
    <property type="match status" value="1"/>
</dbReference>
<feature type="domain" description="GPI inositol-deacylase winged helix" evidence="5">
    <location>
        <begin position="645"/>
        <end position="734"/>
    </location>
</feature>
<dbReference type="InterPro" id="IPR027417">
    <property type="entry name" value="P-loop_NTPase"/>
</dbReference>
<proteinExistence type="predicted"/>
<evidence type="ECO:0000259" key="6">
    <source>
        <dbReference type="Pfam" id="PF24883"/>
    </source>
</evidence>
<feature type="repeat" description="ANK" evidence="3">
    <location>
        <begin position="1157"/>
        <end position="1186"/>
    </location>
</feature>
<feature type="repeat" description="ANK" evidence="3">
    <location>
        <begin position="923"/>
        <end position="955"/>
    </location>
</feature>
<feature type="repeat" description="ANK" evidence="3">
    <location>
        <begin position="857"/>
        <end position="889"/>
    </location>
</feature>
<dbReference type="PROSITE" id="PS50297">
    <property type="entry name" value="ANK_REP_REGION"/>
    <property type="match status" value="12"/>
</dbReference>
<feature type="repeat" description="ANK" evidence="3">
    <location>
        <begin position="1192"/>
        <end position="1219"/>
    </location>
</feature>
<feature type="repeat" description="ANK" evidence="3">
    <location>
        <begin position="1055"/>
        <end position="1087"/>
    </location>
</feature>
<protein>
    <recommendedName>
        <fullName evidence="9">NACHT domain-containing protein</fullName>
    </recommendedName>
</protein>
<evidence type="ECO:0000256" key="3">
    <source>
        <dbReference type="PROSITE-ProRule" id="PRU00023"/>
    </source>
</evidence>
<dbReference type="SUPFAM" id="SSF53167">
    <property type="entry name" value="Purine and uridine phosphorylases"/>
    <property type="match status" value="1"/>
</dbReference>
<feature type="repeat" description="ANK" evidence="3">
    <location>
        <begin position="890"/>
        <end position="922"/>
    </location>
</feature>